<keyword evidence="3" id="KW-1185">Reference proteome</keyword>
<gene>
    <name evidence="2" type="ORF">E2N92_04880</name>
</gene>
<dbReference type="CDD" id="cd06530">
    <property type="entry name" value="S26_SPase_I"/>
    <property type="match status" value="1"/>
</dbReference>
<accession>A0A8G1EFJ8</accession>
<dbReference type="GO" id="GO:0016020">
    <property type="term" value="C:membrane"/>
    <property type="evidence" value="ECO:0007669"/>
    <property type="project" value="InterPro"/>
</dbReference>
<dbReference type="NCBIfam" id="TIGR02228">
    <property type="entry name" value="sigpep_I_arch"/>
    <property type="match status" value="1"/>
</dbReference>
<keyword evidence="1" id="KW-1133">Transmembrane helix</keyword>
<evidence type="ECO:0000313" key="2">
    <source>
        <dbReference type="EMBL" id="QYZ78810.1"/>
    </source>
</evidence>
<evidence type="ECO:0000256" key="1">
    <source>
        <dbReference type="SAM" id="Phobius"/>
    </source>
</evidence>
<keyword evidence="1" id="KW-0812">Transmembrane</keyword>
<keyword evidence="2" id="KW-0378">Hydrolase</keyword>
<dbReference type="EMBL" id="CP037968">
    <property type="protein sequence ID" value="QYZ78810.1"/>
    <property type="molecule type" value="Genomic_DNA"/>
</dbReference>
<dbReference type="AlphaFoldDB" id="A0A8G1EFJ8"/>
<reference evidence="2" key="1">
    <citation type="journal article" date="2005" name="Int. J. Syst. Evol. Microbiol.">
        <title>Methanofollis formosanus sp. nov., isolated from a fish pond.</title>
        <authorList>
            <person name="Wu S.Y."/>
            <person name="Chen S.C."/>
            <person name="Lai M.C."/>
        </authorList>
    </citation>
    <scope>NUCLEOTIDE SEQUENCE</scope>
    <source>
        <strain evidence="2">ML15</strain>
    </source>
</reference>
<dbReference type="OrthoDB" id="4822at2157"/>
<organism evidence="2 3">
    <name type="scientific">Methanofollis formosanus</name>
    <dbReference type="NCBI Taxonomy" id="299308"/>
    <lineage>
        <taxon>Archaea</taxon>
        <taxon>Methanobacteriati</taxon>
        <taxon>Methanobacteriota</taxon>
        <taxon>Stenosarchaea group</taxon>
        <taxon>Methanomicrobia</taxon>
        <taxon>Methanomicrobiales</taxon>
        <taxon>Methanomicrobiaceae</taxon>
        <taxon>Methanofollis</taxon>
    </lineage>
</organism>
<evidence type="ECO:0000313" key="3">
    <source>
        <dbReference type="Proteomes" id="UP000826709"/>
    </source>
</evidence>
<sequence>MAEIGKAPTGRRGVLLLLLVVAAGAILLAAMGGWRVDTVLSGSMEPAIPVGGVVVTRPAAASEIGAGEIITFREGGHLTTHRVVEVVPGPPRAFVTKGDANEDPDPSTVAAKDVVGVVVLHLPFLGYLSHFIRSPPGFVLLIVVPACLLLLTEAVSLLRQVGKGGE</sequence>
<protein>
    <submittedName>
        <fullName evidence="2">Signal peptidase I</fullName>
        <ecNumber evidence="2">3.4.21.89</ecNumber>
    </submittedName>
</protein>
<dbReference type="InterPro" id="IPR001733">
    <property type="entry name" value="Peptidase_S26B"/>
</dbReference>
<dbReference type="PANTHER" id="PTHR10806:SF6">
    <property type="entry name" value="SIGNAL PEPTIDASE COMPLEX CATALYTIC SUBUNIT SEC11"/>
    <property type="match status" value="1"/>
</dbReference>
<feature type="transmembrane region" description="Helical" evidence="1">
    <location>
        <begin position="12"/>
        <end position="34"/>
    </location>
</feature>
<reference evidence="2" key="2">
    <citation type="submission" date="2019-03" db="EMBL/GenBank/DDBJ databases">
        <authorList>
            <person name="Chen S.-C."/>
            <person name="Wu S.-Y."/>
            <person name="Lai M.-C."/>
        </authorList>
    </citation>
    <scope>NUCLEOTIDE SEQUENCE</scope>
    <source>
        <strain evidence="2">ML15</strain>
    </source>
</reference>
<dbReference type="PANTHER" id="PTHR10806">
    <property type="entry name" value="SIGNAL PEPTIDASE COMPLEX CATALYTIC SUBUNIT SEC11"/>
    <property type="match status" value="1"/>
</dbReference>
<feature type="transmembrane region" description="Helical" evidence="1">
    <location>
        <begin position="138"/>
        <end position="158"/>
    </location>
</feature>
<dbReference type="GO" id="GO:0004252">
    <property type="term" value="F:serine-type endopeptidase activity"/>
    <property type="evidence" value="ECO:0007669"/>
    <property type="project" value="InterPro"/>
</dbReference>
<keyword evidence="1" id="KW-0472">Membrane</keyword>
<dbReference type="PRINTS" id="PR00728">
    <property type="entry name" value="SIGNALPTASE"/>
</dbReference>
<name>A0A8G1EFJ8_9EURY</name>
<dbReference type="InterPro" id="IPR019533">
    <property type="entry name" value="Peptidase_S26"/>
</dbReference>
<dbReference type="EC" id="3.4.21.89" evidence="2"/>
<proteinExistence type="predicted"/>
<dbReference type="GO" id="GO:0006465">
    <property type="term" value="P:signal peptide processing"/>
    <property type="evidence" value="ECO:0007669"/>
    <property type="project" value="InterPro"/>
</dbReference>
<dbReference type="RefSeq" id="WP_220682578.1">
    <property type="nucleotide sequence ID" value="NZ_CP037968.1"/>
</dbReference>
<dbReference type="KEGG" id="mfk:E2N92_04880"/>
<dbReference type="Proteomes" id="UP000826709">
    <property type="component" value="Chromosome"/>
</dbReference>
<dbReference type="GO" id="GO:0009003">
    <property type="term" value="F:signal peptidase activity"/>
    <property type="evidence" value="ECO:0007669"/>
    <property type="project" value="UniProtKB-EC"/>
</dbReference>